<evidence type="ECO:0008006" key="3">
    <source>
        <dbReference type="Google" id="ProtNLM"/>
    </source>
</evidence>
<name>A0ABT7WDJ0_9FLAO</name>
<dbReference type="EMBL" id="JAUDUY010000002">
    <property type="protein sequence ID" value="MDM9630982.1"/>
    <property type="molecule type" value="Genomic_DNA"/>
</dbReference>
<organism evidence="1 2">
    <name type="scientific">Robiginitalea aurantiaca</name>
    <dbReference type="NCBI Taxonomy" id="3056915"/>
    <lineage>
        <taxon>Bacteria</taxon>
        <taxon>Pseudomonadati</taxon>
        <taxon>Bacteroidota</taxon>
        <taxon>Flavobacteriia</taxon>
        <taxon>Flavobacteriales</taxon>
        <taxon>Flavobacteriaceae</taxon>
        <taxon>Robiginitalea</taxon>
    </lineage>
</organism>
<sequence>MRPTLFLLVLLVSFSLFSQRTERGFGPVYLERNNFQFNLLMPGFQYEFGLARNLTVGAEVGLSLATPTEGYSLAPAYRAFSRYYHNLKSRASQNKNVTGNSGNYFSVSFQQYFVEWELAGNLDNEGRDLNFLGVLYGIQRTYNNGFAFGAEVGAGNYFRNRISGGIGPAVNFKISWNPFHKRKQNRIPEFD</sequence>
<dbReference type="RefSeq" id="WP_289724342.1">
    <property type="nucleotide sequence ID" value="NZ_JAUDUY010000002.1"/>
</dbReference>
<comment type="caution">
    <text evidence="1">The sequence shown here is derived from an EMBL/GenBank/DDBJ whole genome shotgun (WGS) entry which is preliminary data.</text>
</comment>
<evidence type="ECO:0000313" key="2">
    <source>
        <dbReference type="Proteomes" id="UP001174839"/>
    </source>
</evidence>
<gene>
    <name evidence="1" type="ORF">QU605_05850</name>
</gene>
<dbReference type="Proteomes" id="UP001174839">
    <property type="component" value="Unassembled WGS sequence"/>
</dbReference>
<evidence type="ECO:0000313" key="1">
    <source>
        <dbReference type="EMBL" id="MDM9630982.1"/>
    </source>
</evidence>
<keyword evidence="2" id="KW-1185">Reference proteome</keyword>
<protein>
    <recommendedName>
        <fullName evidence="3">DUF3575 domain-containing protein</fullName>
    </recommendedName>
</protein>
<accession>A0ABT7WDJ0</accession>
<reference evidence="1" key="1">
    <citation type="submission" date="2023-06" db="EMBL/GenBank/DDBJ databases">
        <title>Robiginitalea aurantiacus sp. nov. and Algoriphagus sediminis sp. nov., isolated from coastal sediment.</title>
        <authorList>
            <person name="Zhou Z.Y."/>
            <person name="An J."/>
            <person name="Jia Y.W."/>
            <person name="Du Z.J."/>
        </authorList>
    </citation>
    <scope>NUCLEOTIDE SEQUENCE</scope>
    <source>
        <strain evidence="1">M39</strain>
    </source>
</reference>
<proteinExistence type="predicted"/>